<dbReference type="InterPro" id="IPR051163">
    <property type="entry name" value="Sodium:Solute_Symporter_SSF"/>
</dbReference>
<dbReference type="InterPro" id="IPR038377">
    <property type="entry name" value="Na/Glc_symporter_sf"/>
</dbReference>
<evidence type="ECO:0000313" key="13">
    <source>
        <dbReference type="EMBL" id="KAK8756489.1"/>
    </source>
</evidence>
<dbReference type="GO" id="GO:0005886">
    <property type="term" value="C:plasma membrane"/>
    <property type="evidence" value="ECO:0007669"/>
    <property type="project" value="UniProtKB-SubCell"/>
</dbReference>
<dbReference type="GO" id="GO:0015293">
    <property type="term" value="F:symporter activity"/>
    <property type="evidence" value="ECO:0007669"/>
    <property type="project" value="TreeGrafter"/>
</dbReference>
<evidence type="ECO:0000256" key="2">
    <source>
        <dbReference type="ARBA" id="ARBA00006434"/>
    </source>
</evidence>
<evidence type="ECO:0000256" key="11">
    <source>
        <dbReference type="RuleBase" id="RU362091"/>
    </source>
</evidence>
<dbReference type="InterPro" id="IPR001734">
    <property type="entry name" value="Na/solute_symporter"/>
</dbReference>
<dbReference type="Pfam" id="PF00474">
    <property type="entry name" value="SSF"/>
    <property type="match status" value="1"/>
</dbReference>
<comment type="caution">
    <text evidence="13">The sequence shown here is derived from an EMBL/GenBank/DDBJ whole genome shotgun (WGS) entry which is preliminary data.</text>
</comment>
<feature type="transmembrane region" description="Helical" evidence="12">
    <location>
        <begin position="178"/>
        <end position="208"/>
    </location>
</feature>
<keyword evidence="10" id="KW-0739">Sodium transport</keyword>
<keyword evidence="4" id="KW-1003">Cell membrane</keyword>
<feature type="transmembrane region" description="Helical" evidence="12">
    <location>
        <begin position="228"/>
        <end position="252"/>
    </location>
</feature>
<evidence type="ECO:0000256" key="8">
    <source>
        <dbReference type="ARBA" id="ARBA00023065"/>
    </source>
</evidence>
<keyword evidence="7" id="KW-0915">Sodium</keyword>
<proteinExistence type="inferred from homology"/>
<sequence>MRTLPLAASVVASLISSTGLIGLTGHFYAYGFHFMWTSLTTVAVSPIATWLFLPVLYTLRVTSVFEYLRLRFDSVISITICLIYILLTQTIGALSIHAASLTITTVFGAPLIWCNIGIGLCGTVYTALGGLRGVVWTDCMQLLFILIGPTTVVAKIIIDWNTSEYSPQPMSDFDLRSYIAKTVYIGALLLVFVNVVKVTMAVALVLWFRGCDPQLSGDITTYDQILPFYIKIYLVTFPGFTGLFLAAVVSAATSTISSVINTQAAIVFVDILPPCIKKLNFSSGWFTRGLGR</sequence>
<keyword evidence="8" id="KW-0406">Ion transport</keyword>
<dbReference type="PANTHER" id="PTHR42985:SF40">
    <property type="entry name" value="LD47995P-RELATED"/>
    <property type="match status" value="1"/>
</dbReference>
<keyword evidence="5 12" id="KW-0812">Transmembrane</keyword>
<keyword evidence="3" id="KW-0813">Transport</keyword>
<dbReference type="AlphaFoldDB" id="A0AAQ4D1Z9"/>
<feature type="transmembrane region" description="Helical" evidence="12">
    <location>
        <begin position="140"/>
        <end position="158"/>
    </location>
</feature>
<evidence type="ECO:0000256" key="10">
    <source>
        <dbReference type="ARBA" id="ARBA00023201"/>
    </source>
</evidence>
<evidence type="ECO:0000256" key="6">
    <source>
        <dbReference type="ARBA" id="ARBA00022989"/>
    </source>
</evidence>
<dbReference type="Gene3D" id="1.20.1730.10">
    <property type="entry name" value="Sodium/glucose cotransporter"/>
    <property type="match status" value="2"/>
</dbReference>
<organism evidence="13 14">
    <name type="scientific">Amblyomma americanum</name>
    <name type="common">Lone star tick</name>
    <dbReference type="NCBI Taxonomy" id="6943"/>
    <lineage>
        <taxon>Eukaryota</taxon>
        <taxon>Metazoa</taxon>
        <taxon>Ecdysozoa</taxon>
        <taxon>Arthropoda</taxon>
        <taxon>Chelicerata</taxon>
        <taxon>Arachnida</taxon>
        <taxon>Acari</taxon>
        <taxon>Parasitiformes</taxon>
        <taxon>Ixodida</taxon>
        <taxon>Ixodoidea</taxon>
        <taxon>Ixodidae</taxon>
        <taxon>Amblyomminae</taxon>
        <taxon>Amblyomma</taxon>
    </lineage>
</organism>
<evidence type="ECO:0000256" key="7">
    <source>
        <dbReference type="ARBA" id="ARBA00023053"/>
    </source>
</evidence>
<reference evidence="13 14" key="1">
    <citation type="journal article" date="2023" name="Arcadia Sci">
        <title>De novo assembly of a long-read Amblyomma americanum tick genome.</title>
        <authorList>
            <person name="Chou S."/>
            <person name="Poskanzer K.E."/>
            <person name="Rollins M."/>
            <person name="Thuy-Boun P.S."/>
        </authorList>
    </citation>
    <scope>NUCLEOTIDE SEQUENCE [LARGE SCALE GENOMIC DNA]</scope>
    <source>
        <strain evidence="13">F_SG_1</strain>
        <tissue evidence="13">Salivary glands</tissue>
    </source>
</reference>
<accession>A0AAQ4D1Z9</accession>
<name>A0AAQ4D1Z9_AMBAM</name>
<dbReference type="EMBL" id="JARKHS020036202">
    <property type="protein sequence ID" value="KAK8756489.1"/>
    <property type="molecule type" value="Genomic_DNA"/>
</dbReference>
<keyword evidence="14" id="KW-1185">Reference proteome</keyword>
<gene>
    <name evidence="13" type="ORF">V5799_000809</name>
</gene>
<evidence type="ECO:0008006" key="15">
    <source>
        <dbReference type="Google" id="ProtNLM"/>
    </source>
</evidence>
<feature type="transmembrane region" description="Helical" evidence="12">
    <location>
        <begin position="74"/>
        <end position="99"/>
    </location>
</feature>
<evidence type="ECO:0000256" key="4">
    <source>
        <dbReference type="ARBA" id="ARBA00022475"/>
    </source>
</evidence>
<keyword evidence="9 12" id="KW-0472">Membrane</keyword>
<evidence type="ECO:0000256" key="5">
    <source>
        <dbReference type="ARBA" id="ARBA00022692"/>
    </source>
</evidence>
<dbReference type="Proteomes" id="UP001321473">
    <property type="component" value="Unassembled WGS sequence"/>
</dbReference>
<comment type="subcellular location">
    <subcellularLocation>
        <location evidence="1">Cell membrane</location>
        <topology evidence="1">Multi-pass membrane protein</topology>
    </subcellularLocation>
</comment>
<comment type="similarity">
    <text evidence="2 11">Belongs to the sodium:solute symporter (SSF) (TC 2.A.21) family.</text>
</comment>
<keyword evidence="6 12" id="KW-1133">Transmembrane helix</keyword>
<evidence type="ECO:0000256" key="9">
    <source>
        <dbReference type="ARBA" id="ARBA00023136"/>
    </source>
</evidence>
<feature type="transmembrane region" description="Helical" evidence="12">
    <location>
        <begin position="32"/>
        <end position="53"/>
    </location>
</feature>
<dbReference type="PANTHER" id="PTHR42985">
    <property type="entry name" value="SODIUM-COUPLED MONOCARBOXYLATE TRANSPORTER"/>
    <property type="match status" value="1"/>
</dbReference>
<evidence type="ECO:0000256" key="1">
    <source>
        <dbReference type="ARBA" id="ARBA00004651"/>
    </source>
</evidence>
<evidence type="ECO:0000256" key="12">
    <source>
        <dbReference type="SAM" id="Phobius"/>
    </source>
</evidence>
<evidence type="ECO:0000313" key="14">
    <source>
        <dbReference type="Proteomes" id="UP001321473"/>
    </source>
</evidence>
<feature type="transmembrane region" description="Helical" evidence="12">
    <location>
        <begin position="105"/>
        <end position="128"/>
    </location>
</feature>
<protein>
    <recommendedName>
        <fullName evidence="15">Sodium/solute symporter</fullName>
    </recommendedName>
</protein>
<dbReference type="GO" id="GO:0006814">
    <property type="term" value="P:sodium ion transport"/>
    <property type="evidence" value="ECO:0007669"/>
    <property type="project" value="UniProtKB-KW"/>
</dbReference>
<dbReference type="PROSITE" id="PS50283">
    <property type="entry name" value="NA_SOLUT_SYMP_3"/>
    <property type="match status" value="1"/>
</dbReference>
<evidence type="ECO:0000256" key="3">
    <source>
        <dbReference type="ARBA" id="ARBA00022448"/>
    </source>
</evidence>